<name>A0A1C4Y3Y7_9ACTN</name>
<evidence type="ECO:0000313" key="3">
    <source>
        <dbReference type="Proteomes" id="UP000198243"/>
    </source>
</evidence>
<keyword evidence="3" id="KW-1185">Reference proteome</keyword>
<proteinExistence type="predicted"/>
<sequence length="146" mass="15065">MGPLPARLSVVTLAARDIGVLRSFYRSLGWPELPSSDDGWSAFLLGGVMLALYPLPDLAAEAAPGVADPAGGWSGVTLACNVDSRAEVDTAFAAAVAAGATVVAAPTDRSWGGRSAYIADPEGNRWEIAWAGTARFDERGALISFG</sequence>
<accession>A0A1C4Y3Y7</accession>
<dbReference type="PANTHER" id="PTHR36503:SF1">
    <property type="entry name" value="BLR2520 PROTEIN"/>
    <property type="match status" value="1"/>
</dbReference>
<dbReference type="InterPro" id="IPR037523">
    <property type="entry name" value="VOC_core"/>
</dbReference>
<dbReference type="Proteomes" id="UP000198243">
    <property type="component" value="Chromosome I"/>
</dbReference>
<evidence type="ECO:0000259" key="1">
    <source>
        <dbReference type="PROSITE" id="PS51819"/>
    </source>
</evidence>
<gene>
    <name evidence="2" type="ORF">GA0070607_6221</name>
</gene>
<dbReference type="InterPro" id="IPR004360">
    <property type="entry name" value="Glyas_Fos-R_dOase_dom"/>
</dbReference>
<reference evidence="3" key="1">
    <citation type="submission" date="2016-06" db="EMBL/GenBank/DDBJ databases">
        <authorList>
            <person name="Varghese N."/>
            <person name="Submissions Spin"/>
        </authorList>
    </citation>
    <scope>NUCLEOTIDE SEQUENCE [LARGE SCALE GENOMIC DNA]</scope>
    <source>
        <strain evidence="3">DSM 44875</strain>
    </source>
</reference>
<dbReference type="OrthoDB" id="9798430at2"/>
<dbReference type="InterPro" id="IPR029068">
    <property type="entry name" value="Glyas_Bleomycin-R_OHBP_Dase"/>
</dbReference>
<evidence type="ECO:0000313" key="2">
    <source>
        <dbReference type="EMBL" id="SCF15447.1"/>
    </source>
</evidence>
<dbReference type="PROSITE" id="PS51819">
    <property type="entry name" value="VOC"/>
    <property type="match status" value="1"/>
</dbReference>
<dbReference type="AlphaFoldDB" id="A0A1C4Y3Y7"/>
<organism evidence="2 3">
    <name type="scientific">Micromonospora coriariae</name>
    <dbReference type="NCBI Taxonomy" id="285665"/>
    <lineage>
        <taxon>Bacteria</taxon>
        <taxon>Bacillati</taxon>
        <taxon>Actinomycetota</taxon>
        <taxon>Actinomycetes</taxon>
        <taxon>Micromonosporales</taxon>
        <taxon>Micromonosporaceae</taxon>
        <taxon>Micromonospora</taxon>
    </lineage>
</organism>
<feature type="domain" description="VOC" evidence="1">
    <location>
        <begin position="7"/>
        <end position="131"/>
    </location>
</feature>
<protein>
    <recommendedName>
        <fullName evidence="1">VOC domain-containing protein</fullName>
    </recommendedName>
</protein>
<dbReference type="Gene3D" id="3.10.180.10">
    <property type="entry name" value="2,3-Dihydroxybiphenyl 1,2-Dioxygenase, domain 1"/>
    <property type="match status" value="1"/>
</dbReference>
<dbReference type="SUPFAM" id="SSF54593">
    <property type="entry name" value="Glyoxalase/Bleomycin resistance protein/Dihydroxybiphenyl dioxygenase"/>
    <property type="match status" value="1"/>
</dbReference>
<dbReference type="Pfam" id="PF00903">
    <property type="entry name" value="Glyoxalase"/>
    <property type="match status" value="1"/>
</dbReference>
<dbReference type="EMBL" id="LT607412">
    <property type="protein sequence ID" value="SCF15447.1"/>
    <property type="molecule type" value="Genomic_DNA"/>
</dbReference>
<dbReference type="PANTHER" id="PTHR36503">
    <property type="entry name" value="BLR2520 PROTEIN"/>
    <property type="match status" value="1"/>
</dbReference>